<evidence type="ECO:0000256" key="2">
    <source>
        <dbReference type="ARBA" id="ARBA00006267"/>
    </source>
</evidence>
<reference evidence="12" key="1">
    <citation type="journal article" date="2016" name="Nat. Commun.">
        <title>The Gonium pectorale genome demonstrates co-option of cell cycle regulation during the evolution of multicellularity.</title>
        <authorList>
            <person name="Hanschen E.R."/>
            <person name="Marriage T.N."/>
            <person name="Ferris P.J."/>
            <person name="Hamaji T."/>
            <person name="Toyoda A."/>
            <person name="Fujiyama A."/>
            <person name="Neme R."/>
            <person name="Noguchi H."/>
            <person name="Minakuchi Y."/>
            <person name="Suzuki M."/>
            <person name="Kawai-Toyooka H."/>
            <person name="Smith D.R."/>
            <person name="Sparks H."/>
            <person name="Anderson J."/>
            <person name="Bakaric R."/>
            <person name="Luria V."/>
            <person name="Karger A."/>
            <person name="Kirschner M.W."/>
            <person name="Durand P.M."/>
            <person name="Michod R.E."/>
            <person name="Nozaki H."/>
            <person name="Olson B.J."/>
        </authorList>
    </citation>
    <scope>NUCLEOTIDE SEQUENCE [LARGE SCALE GENOMIC DNA]</scope>
    <source>
        <strain evidence="12">NIES-2863</strain>
    </source>
</reference>
<evidence type="ECO:0000256" key="6">
    <source>
        <dbReference type="ARBA" id="ARBA00022723"/>
    </source>
</evidence>
<dbReference type="Gene3D" id="3.90.340.10">
    <property type="entry name" value="Nitric Oxide Synthase, Chain A, domain 1"/>
    <property type="match status" value="1"/>
</dbReference>
<keyword evidence="5" id="KW-0288">FMN</keyword>
<protein>
    <recommendedName>
        <fullName evidence="3">nitric-oxide synthase (NADPH)</fullName>
        <ecNumber evidence="3">1.14.13.39</ecNumber>
    </recommendedName>
</protein>
<evidence type="ECO:0000256" key="3">
    <source>
        <dbReference type="ARBA" id="ARBA00012989"/>
    </source>
</evidence>
<evidence type="ECO:0000256" key="9">
    <source>
        <dbReference type="ARBA" id="ARBA00023004"/>
    </source>
</evidence>
<feature type="domain" description="Nitric oxide synthase (NOS)" evidence="10">
    <location>
        <begin position="159"/>
        <end position="222"/>
    </location>
</feature>
<dbReference type="PANTHER" id="PTHR43410">
    <property type="entry name" value="NITRIC OXIDE SYNTHASE OXYGENASE"/>
    <property type="match status" value="1"/>
</dbReference>
<dbReference type="EC" id="1.14.13.39" evidence="3"/>
<evidence type="ECO:0000256" key="7">
    <source>
        <dbReference type="ARBA" id="ARBA00022860"/>
    </source>
</evidence>
<keyword evidence="6" id="KW-0479">Metal-binding</keyword>
<dbReference type="GO" id="GO:0006809">
    <property type="term" value="P:nitric oxide biosynthetic process"/>
    <property type="evidence" value="ECO:0007669"/>
    <property type="project" value="InterPro"/>
</dbReference>
<feature type="domain" description="Nitric oxide synthase (NOS)" evidence="10">
    <location>
        <begin position="69"/>
        <end position="139"/>
    </location>
</feature>
<evidence type="ECO:0000256" key="8">
    <source>
        <dbReference type="ARBA" id="ARBA00023002"/>
    </source>
</evidence>
<keyword evidence="4" id="KW-0349">Heme</keyword>
<dbReference type="InterPro" id="IPR044940">
    <property type="entry name" value="NOS_dom_2"/>
</dbReference>
<dbReference type="EMBL" id="LSYV01000013">
    <property type="protein sequence ID" value="KXZ51519.1"/>
    <property type="molecule type" value="Genomic_DNA"/>
</dbReference>
<keyword evidence="12" id="KW-1185">Reference proteome</keyword>
<dbReference type="PANTHER" id="PTHR43410:SF1">
    <property type="entry name" value="NITRIC OXIDE SYNTHASE"/>
    <property type="match status" value="1"/>
</dbReference>
<evidence type="ECO:0000313" key="12">
    <source>
        <dbReference type="Proteomes" id="UP000075714"/>
    </source>
</evidence>
<dbReference type="STRING" id="33097.A0A150GNV8"/>
<accession>A0A150GNV8</accession>
<sequence>MAANVSGFQKAIASVSRCPFGHGSVGAGPFPGYVHGKDSKICPAGCTPDPALGKYGKASRCVTDEAPLETLVREAIEFQGLYHREKGSSEEVKQARISAILDEIRATGTYTHTFDELQHGARVAWRNAPKCSNRKFWEDGVHGHQNRTTRTLDDEVPAQELNLLDYRHAETPEDMFQACLEMLEKATLTCVTTANLVCFRAQTPGTQDGPRVWNTQIIRFAG</sequence>
<keyword evidence="7" id="KW-0112">Calmodulin-binding</keyword>
<proteinExistence type="inferred from homology"/>
<comment type="caution">
    <text evidence="11">The sequence shown here is derived from an EMBL/GenBank/DDBJ whole genome shotgun (WGS) entry which is preliminary data.</text>
</comment>
<dbReference type="Pfam" id="PF02898">
    <property type="entry name" value="NO_synthase"/>
    <property type="match status" value="2"/>
</dbReference>
<dbReference type="InterPro" id="IPR050607">
    <property type="entry name" value="NOS"/>
</dbReference>
<dbReference type="SUPFAM" id="SSF56512">
    <property type="entry name" value="Nitric oxide (NO) synthase oxygenase domain"/>
    <property type="match status" value="1"/>
</dbReference>
<comment type="cofactor">
    <cofactor evidence="1">
        <name>FMN</name>
        <dbReference type="ChEBI" id="CHEBI:58210"/>
    </cofactor>
</comment>
<keyword evidence="8" id="KW-0560">Oxidoreductase</keyword>
<dbReference type="GO" id="GO:0004517">
    <property type="term" value="F:nitric-oxide synthase activity"/>
    <property type="evidence" value="ECO:0007669"/>
    <property type="project" value="UniProtKB-EC"/>
</dbReference>
<keyword evidence="5" id="KW-0285">Flavoprotein</keyword>
<dbReference type="InterPro" id="IPR036119">
    <property type="entry name" value="NOS_N_sf"/>
</dbReference>
<organism evidence="11 12">
    <name type="scientific">Gonium pectorale</name>
    <name type="common">Green alga</name>
    <dbReference type="NCBI Taxonomy" id="33097"/>
    <lineage>
        <taxon>Eukaryota</taxon>
        <taxon>Viridiplantae</taxon>
        <taxon>Chlorophyta</taxon>
        <taxon>core chlorophytes</taxon>
        <taxon>Chlorophyceae</taxon>
        <taxon>CS clade</taxon>
        <taxon>Chlamydomonadales</taxon>
        <taxon>Volvocaceae</taxon>
        <taxon>Gonium</taxon>
    </lineage>
</organism>
<evidence type="ECO:0000256" key="1">
    <source>
        <dbReference type="ARBA" id="ARBA00001917"/>
    </source>
</evidence>
<dbReference type="InterPro" id="IPR044943">
    <property type="entry name" value="NOS_dom_1"/>
</dbReference>
<dbReference type="GO" id="GO:0046872">
    <property type="term" value="F:metal ion binding"/>
    <property type="evidence" value="ECO:0007669"/>
    <property type="project" value="UniProtKB-KW"/>
</dbReference>
<keyword evidence="9" id="KW-0408">Iron</keyword>
<gene>
    <name evidence="11" type="ORF">GPECTOR_12g482</name>
</gene>
<dbReference type="AlphaFoldDB" id="A0A150GNV8"/>
<evidence type="ECO:0000313" key="11">
    <source>
        <dbReference type="EMBL" id="KXZ51519.1"/>
    </source>
</evidence>
<name>A0A150GNV8_GONPE</name>
<dbReference type="GO" id="GO:0005516">
    <property type="term" value="F:calmodulin binding"/>
    <property type="evidence" value="ECO:0007669"/>
    <property type="project" value="UniProtKB-KW"/>
</dbReference>
<dbReference type="Gene3D" id="3.90.440.10">
    <property type="entry name" value="Nitric Oxide Synthase,Heme Domain,Chain A domain 2"/>
    <property type="match status" value="1"/>
</dbReference>
<dbReference type="Proteomes" id="UP000075714">
    <property type="component" value="Unassembled WGS sequence"/>
</dbReference>
<dbReference type="OrthoDB" id="1688044at2759"/>
<comment type="similarity">
    <text evidence="2">Belongs to the NOS family.</text>
</comment>
<dbReference type="InterPro" id="IPR004030">
    <property type="entry name" value="NOS_N"/>
</dbReference>
<evidence type="ECO:0000259" key="10">
    <source>
        <dbReference type="Pfam" id="PF02898"/>
    </source>
</evidence>
<evidence type="ECO:0000256" key="4">
    <source>
        <dbReference type="ARBA" id="ARBA00022617"/>
    </source>
</evidence>
<evidence type="ECO:0000256" key="5">
    <source>
        <dbReference type="ARBA" id="ARBA00022643"/>
    </source>
</evidence>